<feature type="domain" description="Peptidase M1 membrane alanine aminopeptidase" evidence="13">
    <location>
        <begin position="298"/>
        <end position="503"/>
    </location>
</feature>
<dbReference type="Pfam" id="PF17900">
    <property type="entry name" value="Peptidase_M1_N"/>
    <property type="match status" value="1"/>
</dbReference>
<evidence type="ECO:0000256" key="3">
    <source>
        <dbReference type="ARBA" id="ARBA00010136"/>
    </source>
</evidence>
<sequence length="849" mass="98264">MNYRIIFTLFSVLLAFTACKTKQPSAPLASQVVIPTDTVYLSKPDSFGQPLWVRPKGEYHSEDHKHFKLDNTRLFVSFDWKKQYLYGRAYLNMQPYFYPQNKVTLDAKGFDIHETSLTVNGKNIPIDRMEYDSLKLTLYFQEVQPEDELEVYIKYTAKPNELTVKGSSAIVSDKGLYFINPTGKEPNKPQQIWTQGETEASSCWFPTFDSPNVKTKQELYITVEDRFKTLSNGKLISQVRNADGSRTDYWKQDLPHAPYLFAMAIGEFAVIEEEWNGKKVGYMVEPEYAPYAKDIFGHTPEMMTFFSERFNYPYPWDKYYQVVVRDFVSGAMENTTASIFMENLQVDDRYLLDQNWDFIIAHELIHHWFGDLVTCESWSNLPLNESFANYGEYLWSEYKYGIDEAEVLKEKEWQTYLYEAQTKREPLIRYHYTDREDMFDSHSYSKGGVILHNLRKTIGDKAFFEGVNLYLKTNEYKDVEVDHLRLALEEVTGQDLHWYFDQWFMHRGHPELKVSHSNGTLTVKQTQNPAYTPIYRLPVKVAIWKNGKKQVKELVIDKAVQHFPNLYTDKPDVLIFDSDKILPAVIDYSKSTEELIQQVKYAENVLHRIKGLEDLTEELGKDSEVDSVFYQSLSDDSWKIREVALELLEDYQGSMQAVITQKVTSLVTDDPKSLVRATAINTLTTLNANMLPVAKQALNDSSYTVSAVALQAYLSMGGPDSEKICAQYEDVKDLNMVVVLGNYYSYFQVPGKIDWYEKHLNRLSGYERSYVFNLYGSYAMNQPEDIQDQAIAYLLNYAENSIDYKTRNSAYQAIVTIGAEDARMKKVKEAAKKEQHPNVVSTLQAIGLL</sequence>
<comment type="caution">
    <text evidence="15">The sequence shown here is derived from an EMBL/GenBank/DDBJ whole genome shotgun (WGS) entry which is preliminary data.</text>
</comment>
<evidence type="ECO:0000256" key="1">
    <source>
        <dbReference type="ARBA" id="ARBA00000098"/>
    </source>
</evidence>
<keyword evidence="7" id="KW-0645">Protease</keyword>
<dbReference type="SUPFAM" id="SSF48371">
    <property type="entry name" value="ARM repeat"/>
    <property type="match status" value="1"/>
</dbReference>
<dbReference type="InterPro" id="IPR016024">
    <property type="entry name" value="ARM-type_fold"/>
</dbReference>
<evidence type="ECO:0000256" key="10">
    <source>
        <dbReference type="ARBA" id="ARBA00022833"/>
    </source>
</evidence>
<name>A0ABP9D558_9BACT</name>
<gene>
    <name evidence="15" type="ORF">GCM10023331_14450</name>
</gene>
<comment type="cofactor">
    <cofactor evidence="2">
        <name>Zn(2+)</name>
        <dbReference type="ChEBI" id="CHEBI:29105"/>
    </cofactor>
</comment>
<dbReference type="Gene3D" id="2.60.40.1730">
    <property type="entry name" value="tricorn interacting facor f3 domain"/>
    <property type="match status" value="1"/>
</dbReference>
<evidence type="ECO:0000256" key="4">
    <source>
        <dbReference type="ARBA" id="ARBA00012564"/>
    </source>
</evidence>
<evidence type="ECO:0000256" key="5">
    <source>
        <dbReference type="ARBA" id="ARBA00015611"/>
    </source>
</evidence>
<dbReference type="PANTHER" id="PTHR11533:SF174">
    <property type="entry name" value="PUROMYCIN-SENSITIVE AMINOPEPTIDASE-RELATED"/>
    <property type="match status" value="1"/>
</dbReference>
<dbReference type="InterPro" id="IPR042097">
    <property type="entry name" value="Aminopeptidase_N-like_N_sf"/>
</dbReference>
<keyword evidence="9" id="KW-0378">Hydrolase</keyword>
<evidence type="ECO:0000259" key="14">
    <source>
        <dbReference type="Pfam" id="PF17900"/>
    </source>
</evidence>
<dbReference type="InterPro" id="IPR050344">
    <property type="entry name" value="Peptidase_M1_aminopeptidases"/>
</dbReference>
<dbReference type="EMBL" id="BAABJX010000022">
    <property type="protein sequence ID" value="GAA4830309.1"/>
    <property type="molecule type" value="Genomic_DNA"/>
</dbReference>
<comment type="similarity">
    <text evidence="3">Belongs to the peptidase M1 family.</text>
</comment>
<protein>
    <recommendedName>
        <fullName evidence="5">Aminopeptidase N</fullName>
        <ecNumber evidence="4">3.4.11.2</ecNumber>
    </recommendedName>
</protein>
<dbReference type="InterPro" id="IPR014782">
    <property type="entry name" value="Peptidase_M1_dom"/>
</dbReference>
<organism evidence="15 16">
    <name type="scientific">Algivirga pacifica</name>
    <dbReference type="NCBI Taxonomy" id="1162670"/>
    <lineage>
        <taxon>Bacteria</taxon>
        <taxon>Pseudomonadati</taxon>
        <taxon>Bacteroidota</taxon>
        <taxon>Cytophagia</taxon>
        <taxon>Cytophagales</taxon>
        <taxon>Flammeovirgaceae</taxon>
        <taxon>Algivirga</taxon>
    </lineage>
</organism>
<proteinExistence type="inferred from homology"/>
<dbReference type="Pfam" id="PF01433">
    <property type="entry name" value="Peptidase_M1"/>
    <property type="match status" value="1"/>
</dbReference>
<dbReference type="Gene3D" id="1.25.10.10">
    <property type="entry name" value="Leucine-rich Repeat Variant"/>
    <property type="match status" value="1"/>
</dbReference>
<dbReference type="SUPFAM" id="SSF55486">
    <property type="entry name" value="Metalloproteases ('zincins'), catalytic domain"/>
    <property type="match status" value="1"/>
</dbReference>
<dbReference type="PRINTS" id="PR00756">
    <property type="entry name" value="ALADIPTASE"/>
</dbReference>
<keyword evidence="6" id="KW-0031">Aminopeptidase</keyword>
<keyword evidence="16" id="KW-1185">Reference proteome</keyword>
<dbReference type="InterPro" id="IPR001930">
    <property type="entry name" value="Peptidase_M1"/>
</dbReference>
<reference evidence="16" key="1">
    <citation type="journal article" date="2019" name="Int. J. Syst. Evol. Microbiol.">
        <title>The Global Catalogue of Microorganisms (GCM) 10K type strain sequencing project: providing services to taxonomists for standard genome sequencing and annotation.</title>
        <authorList>
            <consortium name="The Broad Institute Genomics Platform"/>
            <consortium name="The Broad Institute Genome Sequencing Center for Infectious Disease"/>
            <person name="Wu L."/>
            <person name="Ma J."/>
        </authorList>
    </citation>
    <scope>NUCLEOTIDE SEQUENCE [LARGE SCALE GENOMIC DNA]</scope>
    <source>
        <strain evidence="16">JCM 18326</strain>
    </source>
</reference>
<keyword evidence="11" id="KW-0482">Metalloprotease</keyword>
<feature type="chain" id="PRO_5045472148" description="Aminopeptidase N" evidence="12">
    <location>
        <begin position="21"/>
        <end position="849"/>
    </location>
</feature>
<feature type="domain" description="Aminopeptidase N-like N-terminal" evidence="14">
    <location>
        <begin position="73"/>
        <end position="260"/>
    </location>
</feature>
<dbReference type="RefSeq" id="WP_345370496.1">
    <property type="nucleotide sequence ID" value="NZ_BAABJX010000022.1"/>
</dbReference>
<feature type="signal peptide" evidence="12">
    <location>
        <begin position="1"/>
        <end position="20"/>
    </location>
</feature>
<keyword evidence="12" id="KW-0732">Signal</keyword>
<dbReference type="SUPFAM" id="SSF63737">
    <property type="entry name" value="Leukotriene A4 hydrolase N-terminal domain"/>
    <property type="match status" value="1"/>
</dbReference>
<dbReference type="Gene3D" id="1.10.390.10">
    <property type="entry name" value="Neutral Protease Domain 2"/>
    <property type="match status" value="1"/>
</dbReference>
<evidence type="ECO:0000256" key="12">
    <source>
        <dbReference type="SAM" id="SignalP"/>
    </source>
</evidence>
<dbReference type="EC" id="3.4.11.2" evidence="4"/>
<evidence type="ECO:0000256" key="9">
    <source>
        <dbReference type="ARBA" id="ARBA00022801"/>
    </source>
</evidence>
<evidence type="ECO:0000256" key="2">
    <source>
        <dbReference type="ARBA" id="ARBA00001947"/>
    </source>
</evidence>
<keyword evidence="8" id="KW-0479">Metal-binding</keyword>
<dbReference type="InterPro" id="IPR011989">
    <property type="entry name" value="ARM-like"/>
</dbReference>
<dbReference type="Proteomes" id="UP001500298">
    <property type="component" value="Unassembled WGS sequence"/>
</dbReference>
<evidence type="ECO:0000256" key="7">
    <source>
        <dbReference type="ARBA" id="ARBA00022670"/>
    </source>
</evidence>
<evidence type="ECO:0000313" key="15">
    <source>
        <dbReference type="EMBL" id="GAA4830309.1"/>
    </source>
</evidence>
<keyword evidence="10" id="KW-0862">Zinc</keyword>
<evidence type="ECO:0000313" key="16">
    <source>
        <dbReference type="Proteomes" id="UP001500298"/>
    </source>
</evidence>
<evidence type="ECO:0000256" key="6">
    <source>
        <dbReference type="ARBA" id="ARBA00022438"/>
    </source>
</evidence>
<dbReference type="InterPro" id="IPR027268">
    <property type="entry name" value="Peptidase_M4/M1_CTD_sf"/>
</dbReference>
<dbReference type="PROSITE" id="PS51257">
    <property type="entry name" value="PROKAR_LIPOPROTEIN"/>
    <property type="match status" value="1"/>
</dbReference>
<dbReference type="CDD" id="cd09603">
    <property type="entry name" value="M1_APN_like"/>
    <property type="match status" value="1"/>
</dbReference>
<accession>A0ABP9D558</accession>
<evidence type="ECO:0000256" key="11">
    <source>
        <dbReference type="ARBA" id="ARBA00023049"/>
    </source>
</evidence>
<comment type="catalytic activity">
    <reaction evidence="1">
        <text>Release of an N-terminal amino acid, Xaa-|-Yaa- from a peptide, amide or arylamide. Xaa is preferably Ala, but may be most amino acids including Pro (slow action). When a terminal hydrophobic residue is followed by a prolyl residue, the two may be released as an intact Xaa-Pro dipeptide.</text>
        <dbReference type="EC" id="3.4.11.2"/>
    </reaction>
</comment>
<evidence type="ECO:0000259" key="13">
    <source>
        <dbReference type="Pfam" id="PF01433"/>
    </source>
</evidence>
<dbReference type="PANTHER" id="PTHR11533">
    <property type="entry name" value="PROTEASE M1 ZINC METALLOPROTEASE"/>
    <property type="match status" value="1"/>
</dbReference>
<dbReference type="InterPro" id="IPR045357">
    <property type="entry name" value="Aminopeptidase_N-like_N"/>
</dbReference>
<evidence type="ECO:0000256" key="8">
    <source>
        <dbReference type="ARBA" id="ARBA00022723"/>
    </source>
</evidence>